<dbReference type="Gene3D" id="3.40.430.10">
    <property type="entry name" value="Dihydrofolate Reductase, subunit A"/>
    <property type="match status" value="1"/>
</dbReference>
<dbReference type="SUPFAM" id="SSF53597">
    <property type="entry name" value="Dihydrofolate reductase-like"/>
    <property type="match status" value="1"/>
</dbReference>
<accession>A0A6G4TT13</accession>
<comment type="caution">
    <text evidence="2">The sequence shown here is derived from an EMBL/GenBank/DDBJ whole genome shotgun (WGS) entry which is preliminary data.</text>
</comment>
<sequence length="177" mass="18883">METPSWVGRYFDAEHAAYAHQQLLASEALLLGRTTYEIFASSWPGLEDTEGDFAVRMNAMPKYVVSATLSSAEWKNTTVLGGGDPAAAVAEVRRRHAGDVLVYGSGRLADALLGAGLVDELKLWVHPVVVGAGRRLFRDGGTPSQWRLEEAVPFGSGGVVLDYRPQTPGTRGGGDPG</sequence>
<dbReference type="GO" id="GO:0008703">
    <property type="term" value="F:5-amino-6-(5-phosphoribosylamino)uracil reductase activity"/>
    <property type="evidence" value="ECO:0007669"/>
    <property type="project" value="InterPro"/>
</dbReference>
<evidence type="ECO:0000259" key="1">
    <source>
        <dbReference type="Pfam" id="PF01872"/>
    </source>
</evidence>
<dbReference type="EMBL" id="JAAKZV010000009">
    <property type="protein sequence ID" value="NGN63125.1"/>
    <property type="molecule type" value="Genomic_DNA"/>
</dbReference>
<gene>
    <name evidence="2" type="ORF">G5C51_04285</name>
</gene>
<dbReference type="Proteomes" id="UP000481583">
    <property type="component" value="Unassembled WGS sequence"/>
</dbReference>
<keyword evidence="3" id="KW-1185">Reference proteome</keyword>
<dbReference type="InterPro" id="IPR024072">
    <property type="entry name" value="DHFR-like_dom_sf"/>
</dbReference>
<dbReference type="PANTHER" id="PTHR38011">
    <property type="entry name" value="DIHYDROFOLATE REDUCTASE FAMILY PROTEIN (AFU_ORTHOLOGUE AFUA_8G06820)"/>
    <property type="match status" value="1"/>
</dbReference>
<dbReference type="InterPro" id="IPR050765">
    <property type="entry name" value="Riboflavin_Biosynth_HTPR"/>
</dbReference>
<proteinExistence type="predicted"/>
<evidence type="ECO:0000313" key="3">
    <source>
        <dbReference type="Proteomes" id="UP000481583"/>
    </source>
</evidence>
<dbReference type="PANTHER" id="PTHR38011:SF2">
    <property type="entry name" value="BIFUNCTIONAL DEAMINASE-REDUCTASE DOMAIN PROTEIN"/>
    <property type="match status" value="1"/>
</dbReference>
<feature type="domain" description="Bacterial bifunctional deaminase-reductase C-terminal" evidence="1">
    <location>
        <begin position="15"/>
        <end position="157"/>
    </location>
</feature>
<name>A0A6G4TT13_9ACTN</name>
<protein>
    <submittedName>
        <fullName evidence="2">Dihydrofolate reductase family protein</fullName>
    </submittedName>
</protein>
<reference evidence="2 3" key="1">
    <citation type="submission" date="2020-02" db="EMBL/GenBank/DDBJ databases">
        <title>Whole-genome analyses of novel actinobacteria.</title>
        <authorList>
            <person name="Sahin N."/>
        </authorList>
    </citation>
    <scope>NUCLEOTIDE SEQUENCE [LARGE SCALE GENOMIC DNA]</scope>
    <source>
        <strain evidence="2 3">A7024</strain>
    </source>
</reference>
<dbReference type="InterPro" id="IPR002734">
    <property type="entry name" value="RibDG_C"/>
</dbReference>
<organism evidence="2 3">
    <name type="scientific">Streptomyces coryli</name>
    <dbReference type="NCBI Taxonomy" id="1128680"/>
    <lineage>
        <taxon>Bacteria</taxon>
        <taxon>Bacillati</taxon>
        <taxon>Actinomycetota</taxon>
        <taxon>Actinomycetes</taxon>
        <taxon>Kitasatosporales</taxon>
        <taxon>Streptomycetaceae</taxon>
        <taxon>Streptomyces</taxon>
    </lineage>
</organism>
<dbReference type="Pfam" id="PF01872">
    <property type="entry name" value="RibD_C"/>
    <property type="match status" value="1"/>
</dbReference>
<dbReference type="AlphaFoldDB" id="A0A6G4TT13"/>
<evidence type="ECO:0000313" key="2">
    <source>
        <dbReference type="EMBL" id="NGN63125.1"/>
    </source>
</evidence>
<dbReference type="GO" id="GO:0009231">
    <property type="term" value="P:riboflavin biosynthetic process"/>
    <property type="evidence" value="ECO:0007669"/>
    <property type="project" value="InterPro"/>
</dbReference>